<sequence length="190" mass="21618">MILPIVAYGHHQLRARCKTVSPDYPLLPQLITNMWQTLYGANGCGLAAPQVNVPLRLFLVESQSTFDLLSPEEQTALFPEGAGIRETFINPEITARSAETWEEEEGCLSIPGLRASVTRPWSITIRYEDAAGTQHTRTFSGLTARMIQHEYDHLEGRLYLDYLAPIKRKLMARKLEYIRTGRFHAPYPMK</sequence>
<accession>A0A365Y689</accession>
<feature type="binding site" evidence="4">
    <location>
        <position position="149"/>
    </location>
    <ligand>
        <name>Fe cation</name>
        <dbReference type="ChEBI" id="CHEBI:24875"/>
    </ligand>
</feature>
<gene>
    <name evidence="4 5" type="primary">def</name>
    <name evidence="5" type="ORF">DF182_03440</name>
</gene>
<keyword evidence="2 4" id="KW-0479">Metal-binding</keyword>
<dbReference type="PANTHER" id="PTHR10458:SF22">
    <property type="entry name" value="PEPTIDE DEFORMYLASE"/>
    <property type="match status" value="1"/>
</dbReference>
<dbReference type="Gene3D" id="3.90.45.10">
    <property type="entry name" value="Peptide deformylase"/>
    <property type="match status" value="1"/>
</dbReference>
<dbReference type="GO" id="GO:0046872">
    <property type="term" value="F:metal ion binding"/>
    <property type="evidence" value="ECO:0007669"/>
    <property type="project" value="UniProtKB-KW"/>
</dbReference>
<dbReference type="CDD" id="cd00487">
    <property type="entry name" value="Pep_deformylase"/>
    <property type="match status" value="1"/>
</dbReference>
<dbReference type="RefSeq" id="WP_113616758.1">
    <property type="nucleotide sequence ID" value="NZ_QFFJ01000001.1"/>
</dbReference>
<comment type="function">
    <text evidence="4">Removes the formyl group from the N-terminal Met of newly synthesized proteins. Requires at least a dipeptide for an efficient rate of reaction. N-terminal L-methionine is a prerequisite for activity but the enzyme has broad specificity at other positions.</text>
</comment>
<dbReference type="EMBL" id="QFFJ01000001">
    <property type="protein sequence ID" value="RBL94093.1"/>
    <property type="molecule type" value="Genomic_DNA"/>
</dbReference>
<comment type="catalytic activity">
    <reaction evidence="4">
        <text>N-terminal N-formyl-L-methionyl-[peptide] + H2O = N-terminal L-methionyl-[peptide] + formate</text>
        <dbReference type="Rhea" id="RHEA:24420"/>
        <dbReference type="Rhea" id="RHEA-COMP:10639"/>
        <dbReference type="Rhea" id="RHEA-COMP:10640"/>
        <dbReference type="ChEBI" id="CHEBI:15377"/>
        <dbReference type="ChEBI" id="CHEBI:15740"/>
        <dbReference type="ChEBI" id="CHEBI:49298"/>
        <dbReference type="ChEBI" id="CHEBI:64731"/>
        <dbReference type="EC" id="3.5.1.88"/>
    </reaction>
</comment>
<dbReference type="HAMAP" id="MF_00163">
    <property type="entry name" value="Pep_deformylase"/>
    <property type="match status" value="1"/>
</dbReference>
<dbReference type="NCBIfam" id="TIGR00079">
    <property type="entry name" value="pept_deformyl"/>
    <property type="match status" value="1"/>
</dbReference>
<dbReference type="GO" id="GO:0006412">
    <property type="term" value="P:translation"/>
    <property type="evidence" value="ECO:0007669"/>
    <property type="project" value="UniProtKB-UniRule"/>
</dbReference>
<comment type="caution">
    <text evidence="5">The sequence shown here is derived from an EMBL/GenBank/DDBJ whole genome shotgun (WGS) entry which is preliminary data.</text>
</comment>
<keyword evidence="4" id="KW-0648">Protein biosynthesis</keyword>
<reference evidence="5 6" key="1">
    <citation type="submission" date="2018-05" db="EMBL/GenBank/DDBJ databases">
        <title>Chitinophaga sp. K3CV102501T nov., isolated from isolated from a monsoon evergreen broad-leaved forest soil.</title>
        <authorList>
            <person name="Lv Y."/>
        </authorList>
    </citation>
    <scope>NUCLEOTIDE SEQUENCE [LARGE SCALE GENOMIC DNA]</scope>
    <source>
        <strain evidence="5 6">GDMCC 1.1325</strain>
    </source>
</reference>
<feature type="binding site" evidence="4">
    <location>
        <position position="153"/>
    </location>
    <ligand>
        <name>Fe cation</name>
        <dbReference type="ChEBI" id="CHEBI:24875"/>
    </ligand>
</feature>
<feature type="active site" evidence="4">
    <location>
        <position position="150"/>
    </location>
</feature>
<dbReference type="Pfam" id="PF01327">
    <property type="entry name" value="Pep_deformylase"/>
    <property type="match status" value="1"/>
</dbReference>
<dbReference type="EC" id="3.5.1.88" evidence="4"/>
<dbReference type="InterPro" id="IPR036821">
    <property type="entry name" value="Peptide_deformylase_sf"/>
</dbReference>
<dbReference type="InterPro" id="IPR023635">
    <property type="entry name" value="Peptide_deformylase"/>
</dbReference>
<comment type="cofactor">
    <cofactor evidence="4">
        <name>Fe(2+)</name>
        <dbReference type="ChEBI" id="CHEBI:29033"/>
    </cofactor>
    <text evidence="4">Binds 1 Fe(2+) ion.</text>
</comment>
<dbReference type="Proteomes" id="UP000253410">
    <property type="component" value="Unassembled WGS sequence"/>
</dbReference>
<name>A0A365Y689_9BACT</name>
<feature type="binding site" evidence="4">
    <location>
        <position position="107"/>
    </location>
    <ligand>
        <name>Fe cation</name>
        <dbReference type="ChEBI" id="CHEBI:24875"/>
    </ligand>
</feature>
<evidence type="ECO:0000313" key="6">
    <source>
        <dbReference type="Proteomes" id="UP000253410"/>
    </source>
</evidence>
<dbReference type="GO" id="GO:0042586">
    <property type="term" value="F:peptide deformylase activity"/>
    <property type="evidence" value="ECO:0007669"/>
    <property type="project" value="UniProtKB-UniRule"/>
</dbReference>
<keyword evidence="6" id="KW-1185">Reference proteome</keyword>
<proteinExistence type="inferred from homology"/>
<comment type="similarity">
    <text evidence="1 4">Belongs to the polypeptide deformylase family.</text>
</comment>
<dbReference type="PIRSF" id="PIRSF004749">
    <property type="entry name" value="Pep_def"/>
    <property type="match status" value="1"/>
</dbReference>
<dbReference type="SUPFAM" id="SSF56420">
    <property type="entry name" value="Peptide deformylase"/>
    <property type="match status" value="1"/>
</dbReference>
<evidence type="ECO:0000313" key="5">
    <source>
        <dbReference type="EMBL" id="RBL94093.1"/>
    </source>
</evidence>
<keyword evidence="3 4" id="KW-0378">Hydrolase</keyword>
<evidence type="ECO:0000256" key="2">
    <source>
        <dbReference type="ARBA" id="ARBA00022723"/>
    </source>
</evidence>
<dbReference type="PANTHER" id="PTHR10458">
    <property type="entry name" value="PEPTIDE DEFORMYLASE"/>
    <property type="match status" value="1"/>
</dbReference>
<dbReference type="AlphaFoldDB" id="A0A365Y689"/>
<organism evidence="5 6">
    <name type="scientific">Chitinophaga flava</name>
    <dbReference type="NCBI Taxonomy" id="2259036"/>
    <lineage>
        <taxon>Bacteria</taxon>
        <taxon>Pseudomonadati</taxon>
        <taxon>Bacteroidota</taxon>
        <taxon>Chitinophagia</taxon>
        <taxon>Chitinophagales</taxon>
        <taxon>Chitinophagaceae</taxon>
        <taxon>Chitinophaga</taxon>
    </lineage>
</organism>
<keyword evidence="4" id="KW-0408">Iron</keyword>
<evidence type="ECO:0000256" key="1">
    <source>
        <dbReference type="ARBA" id="ARBA00010759"/>
    </source>
</evidence>
<dbReference type="PRINTS" id="PR01576">
    <property type="entry name" value="PDEFORMYLASE"/>
</dbReference>
<evidence type="ECO:0000256" key="3">
    <source>
        <dbReference type="ARBA" id="ARBA00022801"/>
    </source>
</evidence>
<protein>
    <recommendedName>
        <fullName evidence="4">Peptide deformylase</fullName>
        <shortName evidence="4">PDF</shortName>
        <ecNumber evidence="4">3.5.1.88</ecNumber>
    </recommendedName>
    <alternativeName>
        <fullName evidence="4">Polypeptide deformylase</fullName>
    </alternativeName>
</protein>
<evidence type="ECO:0000256" key="4">
    <source>
        <dbReference type="HAMAP-Rule" id="MF_00163"/>
    </source>
</evidence>
<dbReference type="OrthoDB" id="9784988at2"/>
<dbReference type="NCBIfam" id="NF001159">
    <property type="entry name" value="PRK00150.1-3"/>
    <property type="match status" value="1"/>
</dbReference>